<feature type="compositionally biased region" description="Polar residues" evidence="1">
    <location>
        <begin position="128"/>
        <end position="138"/>
    </location>
</feature>
<evidence type="ECO:0000313" key="2">
    <source>
        <dbReference type="EMBL" id="GAA5186947.1"/>
    </source>
</evidence>
<dbReference type="InterPro" id="IPR020483">
    <property type="entry name" value="Uncharacterised_YgbA"/>
</dbReference>
<gene>
    <name evidence="2" type="ORF">GCM10025772_03530</name>
</gene>
<keyword evidence="3" id="KW-1185">Reference proteome</keyword>
<accession>A0ABP9RUY5</accession>
<dbReference type="EMBL" id="BAABLF010000004">
    <property type="protein sequence ID" value="GAA5186947.1"/>
    <property type="molecule type" value="Genomic_DNA"/>
</dbReference>
<evidence type="ECO:0000256" key="1">
    <source>
        <dbReference type="SAM" id="MobiDB-lite"/>
    </source>
</evidence>
<feature type="compositionally biased region" description="Basic residues" evidence="1">
    <location>
        <begin position="113"/>
        <end position="126"/>
    </location>
</feature>
<dbReference type="NCBIfam" id="NF007714">
    <property type="entry name" value="PRK10410.1-2"/>
    <property type="match status" value="1"/>
</dbReference>
<sequence>MAKRTPQLQGRLAREHNTLGKMLAIYCRAHCGASRRQPGLCPDCQALLDYAAQKLDRCPYGEAKPTCAKCPIHCYKPEPRTQVRAAMRFAGPRMLLRHPIAAIRHLIEDRRAVPKKPPMKSNRARRTQPGSRPNTRQE</sequence>
<name>A0ABP9RUY5_9GAMM</name>
<dbReference type="Proteomes" id="UP001501600">
    <property type="component" value="Unassembled WGS sequence"/>
</dbReference>
<organism evidence="2 3">
    <name type="scientific">Ferrimonas gelatinilytica</name>
    <dbReference type="NCBI Taxonomy" id="1255257"/>
    <lineage>
        <taxon>Bacteria</taxon>
        <taxon>Pseudomonadati</taxon>
        <taxon>Pseudomonadota</taxon>
        <taxon>Gammaproteobacteria</taxon>
        <taxon>Alteromonadales</taxon>
        <taxon>Ferrimonadaceae</taxon>
        <taxon>Ferrimonas</taxon>
    </lineage>
</organism>
<comment type="caution">
    <text evidence="2">The sequence shown here is derived from an EMBL/GenBank/DDBJ whole genome shotgun (WGS) entry which is preliminary data.</text>
</comment>
<protein>
    <submittedName>
        <fullName evidence="2">Nitrous oxide-stimulated promoter family protein</fullName>
    </submittedName>
</protein>
<proteinExistence type="predicted"/>
<evidence type="ECO:0000313" key="3">
    <source>
        <dbReference type="Proteomes" id="UP001501600"/>
    </source>
</evidence>
<dbReference type="Pfam" id="PF11756">
    <property type="entry name" value="YgbA_NO"/>
    <property type="match status" value="1"/>
</dbReference>
<reference evidence="3" key="1">
    <citation type="journal article" date="2019" name="Int. J. Syst. Evol. Microbiol.">
        <title>The Global Catalogue of Microorganisms (GCM) 10K type strain sequencing project: providing services to taxonomists for standard genome sequencing and annotation.</title>
        <authorList>
            <consortium name="The Broad Institute Genomics Platform"/>
            <consortium name="The Broad Institute Genome Sequencing Center for Infectious Disease"/>
            <person name="Wu L."/>
            <person name="Ma J."/>
        </authorList>
    </citation>
    <scope>NUCLEOTIDE SEQUENCE [LARGE SCALE GENOMIC DNA]</scope>
    <source>
        <strain evidence="3">JCM 18720</strain>
    </source>
</reference>
<dbReference type="RefSeq" id="WP_345315319.1">
    <property type="nucleotide sequence ID" value="NZ_BAABLF010000004.1"/>
</dbReference>
<feature type="region of interest" description="Disordered" evidence="1">
    <location>
        <begin position="108"/>
        <end position="138"/>
    </location>
</feature>